<dbReference type="InterPro" id="IPR046458">
    <property type="entry name" value="PMI_typeI_hel"/>
</dbReference>
<keyword evidence="9" id="KW-0413">Isomerase</keyword>
<evidence type="ECO:0000256" key="1">
    <source>
        <dbReference type="ARBA" id="ARBA00000757"/>
    </source>
</evidence>
<proteinExistence type="inferred from homology"/>
<keyword evidence="16" id="KW-1185">Reference proteome</keyword>
<evidence type="ECO:0000256" key="7">
    <source>
        <dbReference type="ARBA" id="ARBA00022723"/>
    </source>
</evidence>
<accession>G3WTA6</accession>
<comment type="function">
    <text evidence="12">Isomerase that catalyzes the interconversion of fructose-6-P and mannose-6-P and has a critical role in the supply of D-mannose derivatives required for many eukaryotic glycosylation reactions.</text>
</comment>
<dbReference type="InterPro" id="IPR011051">
    <property type="entry name" value="RmlC_Cupin_sf"/>
</dbReference>
<feature type="domain" description="Phosphomannose isomerase type I helical insertion" evidence="14">
    <location>
        <begin position="169"/>
        <end position="256"/>
    </location>
</feature>
<dbReference type="InterPro" id="IPR018050">
    <property type="entry name" value="Pmannose_isomerase-type1_CS"/>
</dbReference>
<dbReference type="NCBIfam" id="TIGR00218">
    <property type="entry name" value="manA"/>
    <property type="match status" value="1"/>
</dbReference>
<evidence type="ECO:0000313" key="15">
    <source>
        <dbReference type="Ensembl" id="ENSSHAP00000018661.2"/>
    </source>
</evidence>
<comment type="catalytic activity">
    <reaction evidence="1">
        <text>D-mannose 6-phosphate = D-fructose 6-phosphate</text>
        <dbReference type="Rhea" id="RHEA:12356"/>
        <dbReference type="ChEBI" id="CHEBI:58735"/>
        <dbReference type="ChEBI" id="CHEBI:61527"/>
        <dbReference type="EC" id="5.3.1.8"/>
    </reaction>
</comment>
<dbReference type="PANTHER" id="PTHR10309">
    <property type="entry name" value="MANNOSE-6-PHOSPHATE ISOMERASE"/>
    <property type="match status" value="1"/>
</dbReference>
<feature type="domain" description="Phosphomannose isomerase type I catalytic" evidence="13">
    <location>
        <begin position="7"/>
        <end position="152"/>
    </location>
</feature>
<evidence type="ECO:0000256" key="2">
    <source>
        <dbReference type="ARBA" id="ARBA00001947"/>
    </source>
</evidence>
<dbReference type="GO" id="GO:0005975">
    <property type="term" value="P:carbohydrate metabolic process"/>
    <property type="evidence" value="ECO:0007669"/>
    <property type="project" value="InterPro"/>
</dbReference>
<dbReference type="Ensembl" id="ENSSHAT00000018815.2">
    <property type="protein sequence ID" value="ENSSHAP00000018661.2"/>
    <property type="gene ID" value="ENSSHAG00000015842.2"/>
</dbReference>
<reference evidence="15 16" key="1">
    <citation type="journal article" date="2011" name="Proc. Natl. Acad. Sci. U.S.A.">
        <title>Genetic diversity and population structure of the endangered marsupial Sarcophilus harrisii (Tasmanian devil).</title>
        <authorList>
            <person name="Miller W."/>
            <person name="Hayes V.M."/>
            <person name="Ratan A."/>
            <person name="Petersen D.C."/>
            <person name="Wittekindt N.E."/>
            <person name="Miller J."/>
            <person name="Walenz B."/>
            <person name="Knight J."/>
            <person name="Qi J."/>
            <person name="Zhao F."/>
            <person name="Wang Q."/>
            <person name="Bedoya-Reina O.C."/>
            <person name="Katiyar N."/>
            <person name="Tomsho L.P."/>
            <person name="Kasson L.M."/>
            <person name="Hardie R.A."/>
            <person name="Woodbridge P."/>
            <person name="Tindall E.A."/>
            <person name="Bertelsen M.F."/>
            <person name="Dixon D."/>
            <person name="Pyecroft S."/>
            <person name="Helgen K.M."/>
            <person name="Lesk A.M."/>
            <person name="Pringle T.H."/>
            <person name="Patterson N."/>
            <person name="Zhang Y."/>
            <person name="Kreiss A."/>
            <person name="Woods G.M."/>
            <person name="Jones M.E."/>
            <person name="Schuster S.C."/>
        </authorList>
    </citation>
    <scope>NUCLEOTIDE SEQUENCE [LARGE SCALE GENOMIC DNA]</scope>
</reference>
<evidence type="ECO:0000256" key="8">
    <source>
        <dbReference type="ARBA" id="ARBA00022833"/>
    </source>
</evidence>
<evidence type="ECO:0000256" key="4">
    <source>
        <dbReference type="ARBA" id="ARBA00010772"/>
    </source>
</evidence>
<dbReference type="eggNOG" id="KOG2757">
    <property type="taxonomic scope" value="Eukaryota"/>
</dbReference>
<comment type="cofactor">
    <cofactor evidence="2">
        <name>Zn(2+)</name>
        <dbReference type="ChEBI" id="CHEBI:29105"/>
    </cofactor>
</comment>
<keyword evidence="7" id="KW-0479">Metal-binding</keyword>
<evidence type="ECO:0000256" key="12">
    <source>
        <dbReference type="ARBA" id="ARBA00043915"/>
    </source>
</evidence>
<evidence type="ECO:0000256" key="5">
    <source>
        <dbReference type="ARBA" id="ARBA00011956"/>
    </source>
</evidence>
<dbReference type="GO" id="GO:0004476">
    <property type="term" value="F:mannose-6-phosphate isomerase activity"/>
    <property type="evidence" value="ECO:0007669"/>
    <property type="project" value="UniProtKB-EC"/>
</dbReference>
<dbReference type="EC" id="5.3.1.8" evidence="5"/>
<dbReference type="STRING" id="9305.ENSSHAP00000018661"/>
<organism evidence="15 16">
    <name type="scientific">Sarcophilus harrisii</name>
    <name type="common">Tasmanian devil</name>
    <name type="synonym">Sarcophilus laniarius</name>
    <dbReference type="NCBI Taxonomy" id="9305"/>
    <lineage>
        <taxon>Eukaryota</taxon>
        <taxon>Metazoa</taxon>
        <taxon>Chordata</taxon>
        <taxon>Craniata</taxon>
        <taxon>Vertebrata</taxon>
        <taxon>Euteleostomi</taxon>
        <taxon>Mammalia</taxon>
        <taxon>Metatheria</taxon>
        <taxon>Dasyuromorphia</taxon>
        <taxon>Dasyuridae</taxon>
        <taxon>Sarcophilus</taxon>
    </lineage>
</organism>
<sequence>MADQRVFLLSCPIQQYAWGKLGFSSEVAQLLASSDPLVQIQDDEPYAELWMGTHPHGNAKIPDIHILEKDLGEWINNHLFCLGDTIKESYKDLPFLFKVLSVNKALSIQAHPNKELAMKLHIQDPQHYPDINHKPEMAIALTSFQALCGFRPIPEILGFLHKVPEFRSLISNEAIEELELSMGQTMDDISSALQNCFTQMMNSDKKHFQQQLSILVKRISQEVAEGKDVSDSNGELLLKLHEDYPGDIGCFVIYFLNLVVLQPGEAIFLGANEPHAYLSGGSCLHPF</sequence>
<dbReference type="GeneTree" id="ENSGT00390000016075"/>
<dbReference type="InterPro" id="IPR046457">
    <property type="entry name" value="PMI_typeI_cat"/>
</dbReference>
<evidence type="ECO:0000256" key="6">
    <source>
        <dbReference type="ARBA" id="ARBA00018236"/>
    </source>
</evidence>
<dbReference type="GO" id="GO:0009298">
    <property type="term" value="P:GDP-mannose biosynthetic process"/>
    <property type="evidence" value="ECO:0007669"/>
    <property type="project" value="UniProtKB-UniPathway"/>
</dbReference>
<dbReference type="PANTHER" id="PTHR10309:SF0">
    <property type="entry name" value="MANNOSE-6-PHOSPHATE ISOMERASE"/>
    <property type="match status" value="1"/>
</dbReference>
<comment type="similarity">
    <text evidence="4">Belongs to the mannose-6-phosphate isomerase type 1 family.</text>
</comment>
<keyword evidence="8" id="KW-0862">Zinc</keyword>
<dbReference type="Gene3D" id="2.60.120.10">
    <property type="entry name" value="Jelly Rolls"/>
    <property type="match status" value="1"/>
</dbReference>
<evidence type="ECO:0000313" key="16">
    <source>
        <dbReference type="Proteomes" id="UP000007648"/>
    </source>
</evidence>
<evidence type="ECO:0000256" key="11">
    <source>
        <dbReference type="ARBA" id="ARBA00030762"/>
    </source>
</evidence>
<comment type="pathway">
    <text evidence="3">Nucleotide-sugar biosynthesis; GDP-alpha-D-mannose biosynthesis; alpha-D-mannose 1-phosphate from D-fructose 6-phosphate: step 1/2.</text>
</comment>
<evidence type="ECO:0000256" key="9">
    <source>
        <dbReference type="ARBA" id="ARBA00023235"/>
    </source>
</evidence>
<dbReference type="PROSITE" id="PS00965">
    <property type="entry name" value="PMI_I_1"/>
    <property type="match status" value="1"/>
</dbReference>
<evidence type="ECO:0000256" key="10">
    <source>
        <dbReference type="ARBA" id="ARBA00029741"/>
    </source>
</evidence>
<reference evidence="15" key="3">
    <citation type="submission" date="2025-09" db="UniProtKB">
        <authorList>
            <consortium name="Ensembl"/>
        </authorList>
    </citation>
    <scope>IDENTIFICATION</scope>
</reference>
<reference evidence="15" key="2">
    <citation type="submission" date="2025-08" db="UniProtKB">
        <authorList>
            <consortium name="Ensembl"/>
        </authorList>
    </citation>
    <scope>IDENTIFICATION</scope>
</reference>
<dbReference type="GO" id="GO:0008270">
    <property type="term" value="F:zinc ion binding"/>
    <property type="evidence" value="ECO:0007669"/>
    <property type="project" value="InterPro"/>
</dbReference>
<dbReference type="Pfam" id="PF20512">
    <property type="entry name" value="PMI_typeI_hel"/>
    <property type="match status" value="1"/>
</dbReference>
<dbReference type="CDD" id="cd07011">
    <property type="entry name" value="cupin_PMI_type_I_N"/>
    <property type="match status" value="1"/>
</dbReference>
<evidence type="ECO:0000259" key="13">
    <source>
        <dbReference type="Pfam" id="PF20511"/>
    </source>
</evidence>
<dbReference type="AlphaFoldDB" id="G3WTA6"/>
<dbReference type="InterPro" id="IPR014710">
    <property type="entry name" value="RmlC-like_jellyroll"/>
</dbReference>
<dbReference type="UniPathway" id="UPA00126">
    <property type="reaction ID" value="UER00423"/>
</dbReference>
<gene>
    <name evidence="15" type="primary">MPI</name>
</gene>
<name>G3WTA6_SARHA</name>
<dbReference type="GO" id="GO:0005829">
    <property type="term" value="C:cytosol"/>
    <property type="evidence" value="ECO:0007669"/>
    <property type="project" value="TreeGrafter"/>
</dbReference>
<dbReference type="InterPro" id="IPR016305">
    <property type="entry name" value="Mannose-6-P_Isomerase"/>
</dbReference>
<protein>
    <recommendedName>
        <fullName evidence="6">Mannose-6-phosphate isomerase</fullName>
        <ecNumber evidence="5">5.3.1.8</ecNumber>
    </recommendedName>
    <alternativeName>
        <fullName evidence="10">Phosphohexomutase</fullName>
    </alternativeName>
    <alternativeName>
        <fullName evidence="11">Phosphomannose isomerase</fullName>
    </alternativeName>
</protein>
<dbReference type="InterPro" id="IPR001250">
    <property type="entry name" value="Man6P_Isoase-1"/>
</dbReference>
<dbReference type="Pfam" id="PF20511">
    <property type="entry name" value="PMI_typeI_cat"/>
    <property type="match status" value="1"/>
</dbReference>
<evidence type="ECO:0000259" key="14">
    <source>
        <dbReference type="Pfam" id="PF20512"/>
    </source>
</evidence>
<dbReference type="SUPFAM" id="SSF51182">
    <property type="entry name" value="RmlC-like cupins"/>
    <property type="match status" value="1"/>
</dbReference>
<dbReference type="Proteomes" id="UP000007648">
    <property type="component" value="Unassembled WGS sequence"/>
</dbReference>
<evidence type="ECO:0000256" key="3">
    <source>
        <dbReference type="ARBA" id="ARBA00004666"/>
    </source>
</evidence>
<dbReference type="PRINTS" id="PR00714">
    <property type="entry name" value="MAN6PISMRASE"/>
</dbReference>
<dbReference type="HOGENOM" id="CLU_026967_2_0_1"/>